<accession>A0ACC0BZI9</accession>
<evidence type="ECO:0000313" key="1">
    <source>
        <dbReference type="EMBL" id="KAI5678045.1"/>
    </source>
</evidence>
<organism evidence="1 2">
    <name type="scientific">Catharanthus roseus</name>
    <name type="common">Madagascar periwinkle</name>
    <name type="synonym">Vinca rosea</name>
    <dbReference type="NCBI Taxonomy" id="4058"/>
    <lineage>
        <taxon>Eukaryota</taxon>
        <taxon>Viridiplantae</taxon>
        <taxon>Streptophyta</taxon>
        <taxon>Embryophyta</taxon>
        <taxon>Tracheophyta</taxon>
        <taxon>Spermatophyta</taxon>
        <taxon>Magnoliopsida</taxon>
        <taxon>eudicotyledons</taxon>
        <taxon>Gunneridae</taxon>
        <taxon>Pentapetalae</taxon>
        <taxon>asterids</taxon>
        <taxon>lamiids</taxon>
        <taxon>Gentianales</taxon>
        <taxon>Apocynaceae</taxon>
        <taxon>Rauvolfioideae</taxon>
        <taxon>Vinceae</taxon>
        <taxon>Catharanthinae</taxon>
        <taxon>Catharanthus</taxon>
    </lineage>
</organism>
<comment type="caution">
    <text evidence="1">The sequence shown here is derived from an EMBL/GenBank/DDBJ whole genome shotgun (WGS) entry which is preliminary data.</text>
</comment>
<sequence>MTIRVPSYYEVHPTKYSKYTRQKYNNFAQAFYGHNTDGFDKPSILYSTVNNDDNEVDGLDEDDAVSSQSESDDDNDQEEGEFQTPLNPENPVNPVIENIVQQWENNQSFSNARYDYTHSRPFLDMGSTSPINDLVESGTVRLID</sequence>
<gene>
    <name evidence="1" type="ORF">M9H77_08995</name>
</gene>
<evidence type="ECO:0000313" key="2">
    <source>
        <dbReference type="Proteomes" id="UP001060085"/>
    </source>
</evidence>
<name>A0ACC0BZI9_CATRO</name>
<proteinExistence type="predicted"/>
<dbReference type="EMBL" id="CM044702">
    <property type="protein sequence ID" value="KAI5678045.1"/>
    <property type="molecule type" value="Genomic_DNA"/>
</dbReference>
<reference evidence="2" key="1">
    <citation type="journal article" date="2023" name="Nat. Plants">
        <title>Single-cell RNA sequencing provides a high-resolution roadmap for understanding the multicellular compartmentation of specialized metabolism.</title>
        <authorList>
            <person name="Sun S."/>
            <person name="Shen X."/>
            <person name="Li Y."/>
            <person name="Li Y."/>
            <person name="Wang S."/>
            <person name="Li R."/>
            <person name="Zhang H."/>
            <person name="Shen G."/>
            <person name="Guo B."/>
            <person name="Wei J."/>
            <person name="Xu J."/>
            <person name="St-Pierre B."/>
            <person name="Chen S."/>
            <person name="Sun C."/>
        </authorList>
    </citation>
    <scope>NUCLEOTIDE SEQUENCE [LARGE SCALE GENOMIC DNA]</scope>
</reference>
<dbReference type="Proteomes" id="UP001060085">
    <property type="component" value="Linkage Group LG02"/>
</dbReference>
<keyword evidence="2" id="KW-1185">Reference proteome</keyword>
<protein>
    <submittedName>
        <fullName evidence="1">Uncharacterized protein</fullName>
    </submittedName>
</protein>